<evidence type="ECO:0000256" key="2">
    <source>
        <dbReference type="SAM" id="MobiDB-lite"/>
    </source>
</evidence>
<evidence type="ECO:0000256" key="1">
    <source>
        <dbReference type="SAM" id="Coils"/>
    </source>
</evidence>
<proteinExistence type="predicted"/>
<evidence type="ECO:0000313" key="5">
    <source>
        <dbReference type="Proteomes" id="UP000298179"/>
    </source>
</evidence>
<comment type="caution">
    <text evidence="4">The sequence shown here is derived from an EMBL/GenBank/DDBJ whole genome shotgun (WGS) entry which is preliminary data.</text>
</comment>
<sequence>MIATALTFAFGFLAATLIALVVSPLFWSRSRRLALREYRATIPASAREIRASLDHVRAEAAVSARRRELKAEAEMDKAALARAEAGRIAGENAELRARNTVLAESVAALTDELSEASEQLSLRDAEIETIESDLRAVGSDLEARTDELDALSDRFDELGAIADERKAMIVELETRVEDLSDALREAERDRRESVHQIERLRGETSALQAHLAKEKNAVKRLDEKGARLASQLADRDDQVARLLGEAASSAALAGSSFGPKAGGAGEATEDDDEARGERRLRLRPAVRPAFGRRSEEAAEEPKVSPLPAADPVAAASIASVVAATAKPAEPAAQTETPNETEAAAEEPVAAVARPSLAETLGLSERPEFPDDLGDDDLRQKVGELAARVIALTAEKEGPRSPLDAILDADATIAPSGPGQASQPSLADRVRRLREETRDHAAE</sequence>
<feature type="region of interest" description="Disordered" evidence="2">
    <location>
        <begin position="411"/>
        <end position="442"/>
    </location>
</feature>
<keyword evidence="3" id="KW-0472">Membrane</keyword>
<dbReference type="Proteomes" id="UP000298179">
    <property type="component" value="Unassembled WGS sequence"/>
</dbReference>
<keyword evidence="5" id="KW-1185">Reference proteome</keyword>
<dbReference type="AlphaFoldDB" id="A0A4Y8RAS3"/>
<accession>A0A4Y8RAS3</accession>
<feature type="coiled-coil region" evidence="1">
    <location>
        <begin position="162"/>
        <end position="217"/>
    </location>
</feature>
<feature type="region of interest" description="Disordered" evidence="2">
    <location>
        <begin position="253"/>
        <end position="306"/>
    </location>
</feature>
<feature type="compositionally biased region" description="Basic and acidic residues" evidence="2">
    <location>
        <begin position="292"/>
        <end position="302"/>
    </location>
</feature>
<keyword evidence="3" id="KW-0812">Transmembrane</keyword>
<dbReference type="Gene3D" id="1.10.287.1490">
    <property type="match status" value="1"/>
</dbReference>
<keyword evidence="3" id="KW-1133">Transmembrane helix</keyword>
<evidence type="ECO:0000313" key="4">
    <source>
        <dbReference type="EMBL" id="TFF17963.1"/>
    </source>
</evidence>
<reference evidence="4 5" key="1">
    <citation type="submission" date="2019-03" db="EMBL/GenBank/DDBJ databases">
        <title>Jiella endophytica sp. nov., a novel endophytic bacterium isolated from root of Ficus microcarpa Linn. f.</title>
        <authorList>
            <person name="Tuo L."/>
        </authorList>
    </citation>
    <scope>NUCLEOTIDE SEQUENCE [LARGE SCALE GENOMIC DNA]</scope>
    <source>
        <strain evidence="4 5">CBS5Q-3</strain>
    </source>
</reference>
<feature type="region of interest" description="Disordered" evidence="2">
    <location>
        <begin position="327"/>
        <end position="349"/>
    </location>
</feature>
<gene>
    <name evidence="4" type="ORF">E3C22_22790</name>
</gene>
<feature type="transmembrane region" description="Helical" evidence="3">
    <location>
        <begin position="6"/>
        <end position="27"/>
    </location>
</feature>
<name>A0A4Y8RAS3_9HYPH</name>
<protein>
    <submittedName>
        <fullName evidence="4">Uncharacterized protein</fullName>
    </submittedName>
</protein>
<organism evidence="4 5">
    <name type="scientific">Jiella endophytica</name>
    <dbReference type="NCBI Taxonomy" id="2558362"/>
    <lineage>
        <taxon>Bacteria</taxon>
        <taxon>Pseudomonadati</taxon>
        <taxon>Pseudomonadota</taxon>
        <taxon>Alphaproteobacteria</taxon>
        <taxon>Hyphomicrobiales</taxon>
        <taxon>Aurantimonadaceae</taxon>
        <taxon>Jiella</taxon>
    </lineage>
</organism>
<dbReference type="OrthoDB" id="7826912at2"/>
<feature type="compositionally biased region" description="Basic and acidic residues" evidence="2">
    <location>
        <begin position="427"/>
        <end position="442"/>
    </location>
</feature>
<dbReference type="EMBL" id="SOZD01000012">
    <property type="protein sequence ID" value="TFF17963.1"/>
    <property type="molecule type" value="Genomic_DNA"/>
</dbReference>
<evidence type="ECO:0000256" key="3">
    <source>
        <dbReference type="SAM" id="Phobius"/>
    </source>
</evidence>
<dbReference type="RefSeq" id="WP_134764190.1">
    <property type="nucleotide sequence ID" value="NZ_SOZD01000012.1"/>
</dbReference>
<keyword evidence="1" id="KW-0175">Coiled coil</keyword>